<dbReference type="Gene3D" id="2.40.50.140">
    <property type="entry name" value="Nucleic acid-binding proteins"/>
    <property type="match status" value="1"/>
</dbReference>
<evidence type="ECO:0000313" key="1">
    <source>
        <dbReference type="EMBL" id="CAB3263996.1"/>
    </source>
</evidence>
<dbReference type="PANTHER" id="PTHR24088">
    <property type="entry name" value="28S RIBOSOMAL PROTEIN S17, MITOCHONDRIAL"/>
    <property type="match status" value="1"/>
</dbReference>
<dbReference type="InterPro" id="IPR039193">
    <property type="entry name" value="Ribosomal_uS17m_metazoa"/>
</dbReference>
<accession>A0A6F9DLY4</accession>
<dbReference type="GO" id="GO:0005763">
    <property type="term" value="C:mitochondrial small ribosomal subunit"/>
    <property type="evidence" value="ECO:0007669"/>
    <property type="project" value="InterPro"/>
</dbReference>
<proteinExistence type="evidence at transcript level"/>
<keyword evidence="1" id="KW-0687">Ribonucleoprotein</keyword>
<dbReference type="PANTHER" id="PTHR24088:SF0">
    <property type="entry name" value="SMALL RIBOSOMAL SUBUNIT PROTEIN US17M"/>
    <property type="match status" value="1"/>
</dbReference>
<keyword evidence="1" id="KW-0689">Ribosomal protein</keyword>
<reference evidence="1" key="1">
    <citation type="submission" date="2020-04" db="EMBL/GenBank/DDBJ databases">
        <authorList>
            <person name="Neveu A P."/>
        </authorList>
    </citation>
    <scope>NUCLEOTIDE SEQUENCE</scope>
    <source>
        <tissue evidence="1">Whole embryo</tissue>
    </source>
</reference>
<dbReference type="EMBL" id="LR788134">
    <property type="protein sequence ID" value="CAB3263996.1"/>
    <property type="molecule type" value="mRNA"/>
</dbReference>
<sequence length="157" mass="18206">MDKSKFINLALAFGKVVYKPLPNRARVQVALNRLNEILLVYIRETHTLDVHDQSGKSRPGDLVLLKKFNDPEFKFETHTIKEIVFPVGAVVDPITGLRVHRDEYLYDAKPLDEDTLHELSQSAKDYEFTPRHLYEIKEKDLSRKEFLGESQKNLKKG</sequence>
<dbReference type="InterPro" id="IPR012340">
    <property type="entry name" value="NA-bd_OB-fold"/>
</dbReference>
<dbReference type="GO" id="GO:0003735">
    <property type="term" value="F:structural constituent of ribosome"/>
    <property type="evidence" value="ECO:0007669"/>
    <property type="project" value="InterPro"/>
</dbReference>
<dbReference type="AlphaFoldDB" id="A0A6F9DLY4"/>
<dbReference type="SUPFAM" id="SSF50249">
    <property type="entry name" value="Nucleic acid-binding proteins"/>
    <property type="match status" value="1"/>
</dbReference>
<name>A0A6F9DLY4_9ASCI</name>
<organism evidence="1">
    <name type="scientific">Phallusia mammillata</name>
    <dbReference type="NCBI Taxonomy" id="59560"/>
    <lineage>
        <taxon>Eukaryota</taxon>
        <taxon>Metazoa</taxon>
        <taxon>Chordata</taxon>
        <taxon>Tunicata</taxon>
        <taxon>Ascidiacea</taxon>
        <taxon>Phlebobranchia</taxon>
        <taxon>Ascidiidae</taxon>
        <taxon>Phallusia</taxon>
    </lineage>
</organism>
<dbReference type="GO" id="GO:0032543">
    <property type="term" value="P:mitochondrial translation"/>
    <property type="evidence" value="ECO:0007669"/>
    <property type="project" value="TreeGrafter"/>
</dbReference>
<gene>
    <name evidence="1" type="primary">Mrps17</name>
</gene>
<protein>
    <submittedName>
        <fullName evidence="1">28S ribosomal protein S17, mitochondrial-like</fullName>
    </submittedName>
</protein>